<evidence type="ECO:0000313" key="5">
    <source>
        <dbReference type="EMBL" id="MBB4084139.1"/>
    </source>
</evidence>
<keyword evidence="3 5" id="KW-0378">Hydrolase</keyword>
<protein>
    <recommendedName>
        <fullName evidence="2">protein-tyrosine-phosphatase</fullName>
        <ecNumber evidence="2">3.1.3.48</ecNumber>
    </recommendedName>
</protein>
<evidence type="ECO:0000256" key="1">
    <source>
        <dbReference type="ARBA" id="ARBA00005750"/>
    </source>
</evidence>
<dbReference type="InterPro" id="IPR016195">
    <property type="entry name" value="Pol/histidinol_Pase-like"/>
</dbReference>
<dbReference type="PANTHER" id="PTHR39181:SF1">
    <property type="entry name" value="TYROSINE-PROTEIN PHOSPHATASE YWQE"/>
    <property type="match status" value="1"/>
</dbReference>
<dbReference type="AlphaFoldDB" id="A0A7W6NQY7"/>
<dbReference type="Proteomes" id="UP000529946">
    <property type="component" value="Unassembled WGS sequence"/>
</dbReference>
<evidence type="ECO:0000313" key="6">
    <source>
        <dbReference type="Proteomes" id="UP000529946"/>
    </source>
</evidence>
<dbReference type="SUPFAM" id="SSF89550">
    <property type="entry name" value="PHP domain-like"/>
    <property type="match status" value="1"/>
</dbReference>
<dbReference type="PIRSF" id="PIRSF016557">
    <property type="entry name" value="Caps_synth_CpsB"/>
    <property type="match status" value="1"/>
</dbReference>
<dbReference type="Gene3D" id="3.20.20.140">
    <property type="entry name" value="Metal-dependent hydrolases"/>
    <property type="match status" value="1"/>
</dbReference>
<organism evidence="5 6">
    <name type="scientific">Brevundimonas lenta</name>
    <dbReference type="NCBI Taxonomy" id="424796"/>
    <lineage>
        <taxon>Bacteria</taxon>
        <taxon>Pseudomonadati</taxon>
        <taxon>Pseudomonadota</taxon>
        <taxon>Alphaproteobacteria</taxon>
        <taxon>Caulobacterales</taxon>
        <taxon>Caulobacteraceae</taxon>
        <taxon>Brevundimonas</taxon>
    </lineage>
</organism>
<gene>
    <name evidence="5" type="ORF">GGR12_003027</name>
</gene>
<evidence type="ECO:0000256" key="3">
    <source>
        <dbReference type="ARBA" id="ARBA00022801"/>
    </source>
</evidence>
<comment type="catalytic activity">
    <reaction evidence="4">
        <text>O-phospho-L-tyrosyl-[protein] + H2O = L-tyrosyl-[protein] + phosphate</text>
        <dbReference type="Rhea" id="RHEA:10684"/>
        <dbReference type="Rhea" id="RHEA-COMP:10136"/>
        <dbReference type="Rhea" id="RHEA-COMP:20101"/>
        <dbReference type="ChEBI" id="CHEBI:15377"/>
        <dbReference type="ChEBI" id="CHEBI:43474"/>
        <dbReference type="ChEBI" id="CHEBI:46858"/>
        <dbReference type="ChEBI" id="CHEBI:61978"/>
        <dbReference type="EC" id="3.1.3.48"/>
    </reaction>
</comment>
<keyword evidence="6" id="KW-1185">Reference proteome</keyword>
<comment type="similarity">
    <text evidence="1">Belongs to the metallo-dependent hydrolases superfamily. CpsB/CapC family.</text>
</comment>
<dbReference type="Pfam" id="PF19567">
    <property type="entry name" value="CpsB_CapC"/>
    <property type="match status" value="1"/>
</dbReference>
<sequence>MIDLHCHMLPGIDDGAPDLETSLAMARMAVADGITVTACTPHMMPGYYENTSEGVRAAVVALQAELDKADIPLRLVTGADVHLVPGLASGLREGTKLTLADTRYFLFEPPHNTAPPRMADAVFDCMAAGFHPLITHPERLRWIEDHYDLMVQLAQAGAWMQITAGSVTGRFGKRTQYWAERMVDEGIVHILATDAHNLRSRSPILSEAVEAVSKRLGDQAAKDMVLTRPLAVLENVTPASVIPAVGSPRPVNRPGFFKRLFKAA</sequence>
<dbReference type="EC" id="3.1.3.48" evidence="2"/>
<dbReference type="PANTHER" id="PTHR39181">
    <property type="entry name" value="TYROSINE-PROTEIN PHOSPHATASE YWQE"/>
    <property type="match status" value="1"/>
</dbReference>
<dbReference type="InterPro" id="IPR016667">
    <property type="entry name" value="Caps_polysacc_synth_CpsB/CapC"/>
</dbReference>
<evidence type="ECO:0000256" key="4">
    <source>
        <dbReference type="ARBA" id="ARBA00051722"/>
    </source>
</evidence>
<dbReference type="RefSeq" id="WP_183205347.1">
    <property type="nucleotide sequence ID" value="NZ_BAAAER010000003.1"/>
</dbReference>
<dbReference type="EMBL" id="JACIDM010000003">
    <property type="protein sequence ID" value="MBB4084139.1"/>
    <property type="molecule type" value="Genomic_DNA"/>
</dbReference>
<dbReference type="GO" id="GO:0004725">
    <property type="term" value="F:protein tyrosine phosphatase activity"/>
    <property type="evidence" value="ECO:0007669"/>
    <property type="project" value="UniProtKB-EC"/>
</dbReference>
<reference evidence="5 6" key="1">
    <citation type="submission" date="2020-08" db="EMBL/GenBank/DDBJ databases">
        <title>Genomic Encyclopedia of Type Strains, Phase IV (KMG-IV): sequencing the most valuable type-strain genomes for metagenomic binning, comparative biology and taxonomic classification.</title>
        <authorList>
            <person name="Goeker M."/>
        </authorList>
    </citation>
    <scope>NUCLEOTIDE SEQUENCE [LARGE SCALE GENOMIC DNA]</scope>
    <source>
        <strain evidence="5 6">DSM 23960</strain>
    </source>
</reference>
<proteinExistence type="inferred from homology"/>
<name>A0A7W6NQY7_9CAUL</name>
<evidence type="ECO:0000256" key="2">
    <source>
        <dbReference type="ARBA" id="ARBA00013064"/>
    </source>
</evidence>
<comment type="caution">
    <text evidence="5">The sequence shown here is derived from an EMBL/GenBank/DDBJ whole genome shotgun (WGS) entry which is preliminary data.</text>
</comment>
<accession>A0A7W6NQY7</accession>
<dbReference type="GO" id="GO:0030145">
    <property type="term" value="F:manganese ion binding"/>
    <property type="evidence" value="ECO:0007669"/>
    <property type="project" value="InterPro"/>
</dbReference>